<dbReference type="PROSITE" id="PS51186">
    <property type="entry name" value="GNAT"/>
    <property type="match status" value="1"/>
</dbReference>
<reference evidence="2" key="1">
    <citation type="submission" date="2023-03" db="EMBL/GenBank/DDBJ databases">
        <title>Andean soil-derived lignocellulolytic bacterial consortium as a source of novel taxa and putative plastic-active enzymes.</title>
        <authorList>
            <person name="Diaz-Garcia L."/>
            <person name="Chuvochina M."/>
            <person name="Feuerriegel G."/>
            <person name="Bunk B."/>
            <person name="Sproer C."/>
            <person name="Streit W.R."/>
            <person name="Rodriguez L.M."/>
            <person name="Overmann J."/>
            <person name="Jimenez D.J."/>
        </authorList>
    </citation>
    <scope>NUCLEOTIDE SEQUENCE</scope>
    <source>
        <strain evidence="2">MAG 26</strain>
    </source>
</reference>
<dbReference type="Gene3D" id="3.40.630.30">
    <property type="match status" value="1"/>
</dbReference>
<gene>
    <name evidence="2" type="ORF">P0Y56_02835</name>
</gene>
<evidence type="ECO:0000313" key="2">
    <source>
        <dbReference type="EMBL" id="WEK47236.1"/>
    </source>
</evidence>
<dbReference type="KEGG" id="acob:P0Y56_02835"/>
<evidence type="ECO:0000259" key="1">
    <source>
        <dbReference type="PROSITE" id="PS51186"/>
    </source>
</evidence>
<protein>
    <recommendedName>
        <fullName evidence="1">N-acetyltransferase domain-containing protein</fullName>
    </recommendedName>
</protein>
<dbReference type="EMBL" id="CP119316">
    <property type="protein sequence ID" value="WEK47236.1"/>
    <property type="molecule type" value="Genomic_DNA"/>
</dbReference>
<dbReference type="AlphaFoldDB" id="A0AAJ5X7N3"/>
<proteinExistence type="predicted"/>
<organism evidence="2 3">
    <name type="scientific">Candidatus Andeanibacterium colombiense</name>
    <dbReference type="NCBI Taxonomy" id="3121345"/>
    <lineage>
        <taxon>Bacteria</taxon>
        <taxon>Pseudomonadati</taxon>
        <taxon>Pseudomonadota</taxon>
        <taxon>Alphaproteobacteria</taxon>
        <taxon>Sphingomonadales</taxon>
        <taxon>Sphingomonadaceae</taxon>
        <taxon>Candidatus Andeanibacterium</taxon>
    </lineage>
</organism>
<feature type="domain" description="N-acetyltransferase" evidence="1">
    <location>
        <begin position="9"/>
        <end position="190"/>
    </location>
</feature>
<dbReference type="SUPFAM" id="SSF55729">
    <property type="entry name" value="Acyl-CoA N-acyltransferases (Nat)"/>
    <property type="match status" value="1"/>
</dbReference>
<dbReference type="InterPro" id="IPR000182">
    <property type="entry name" value="GNAT_dom"/>
</dbReference>
<dbReference type="Proteomes" id="UP001218362">
    <property type="component" value="Chromosome"/>
</dbReference>
<sequence>MTDAALSLAETDEADGAIFERFFAAYQQAFTLPDETEDRDGFAACLALNRGQEHARLAARFGEFRELCVIASDAGGMVGGANFIAIAPDPALLGAPVTANLNYLYVCPEARGRGALRRFLAALHRRIGTLFGGGERPVALFIEQNDPFRMSREAYERDSAHSGMDQFDRLRIWLRMDARVVDFPYVQPPLSAEQEADETLIYSVMGIAAPEIPAALLRRHLAAFFGISVLKGAPLEAVPSAIAQLDALDRMAAAGQGVALLDAAPLLGPTGDPAALLDRTDRPQDFRSALASILA</sequence>
<evidence type="ECO:0000313" key="3">
    <source>
        <dbReference type="Proteomes" id="UP001218362"/>
    </source>
</evidence>
<dbReference type="InterPro" id="IPR016181">
    <property type="entry name" value="Acyl_CoA_acyltransferase"/>
</dbReference>
<accession>A0AAJ5X7N3</accession>
<dbReference type="GO" id="GO:0016747">
    <property type="term" value="F:acyltransferase activity, transferring groups other than amino-acyl groups"/>
    <property type="evidence" value="ECO:0007669"/>
    <property type="project" value="InterPro"/>
</dbReference>
<name>A0AAJ5X7N3_9SPHN</name>